<proteinExistence type="predicted"/>
<keyword evidence="1" id="KW-0134">Cell wall</keyword>
<dbReference type="NCBIfam" id="NF033902">
    <property type="entry name" value="iso_D2_wall_anc"/>
    <property type="match status" value="1"/>
</dbReference>
<dbReference type="Proteomes" id="UP000309259">
    <property type="component" value="Unassembled WGS sequence"/>
</dbReference>
<dbReference type="Pfam" id="PF00746">
    <property type="entry name" value="Gram_pos_anchor"/>
    <property type="match status" value="1"/>
</dbReference>
<dbReference type="EMBL" id="SSXL01000004">
    <property type="protein sequence ID" value="TII03644.1"/>
    <property type="molecule type" value="Genomic_DNA"/>
</dbReference>
<sequence>MKKLTKVFSLLTVLLTMFGPLGNLRHLVHADDTQPHQTKVLVHKVLMSKEDFNNFDHDTKQQTHKYDGTQITGKFGEYFGTSAKEIEGVNFKVWKKVEQAQGNVTKTGAELGITGEGAAENYKLFEDTGDKKYGSEGVNTGAGTAGAEFTLEDGTYIFVEDKVASPYYNKQEGNDKGSELTEAKAVPFRLVLPVTLPEGTGYFNNTNKPLHVYPKNTEDKPTVTKEFAEGGTQTKNVAIGEEVTYKITTKIPKGSSYKTIVWEDLMVEGLDFVEGSIQVASKEVVALNGNDHYTITQDKRGFMVKMKEVGLAAIEEAAKTRDVNITLTYRGVLNDSAIVDTEIPNKVKFHYGNRPRTFTDSEPKPVTPKEEGGQLKIKINKVWGDKSQNKSATFVVYEKETGKKIGEEITIQPGQTEIEFTHADLKSTKEYIVVEKDINGYLPTYTVEQGVDKGHILTVTNNPSDNPPPLVPEQPKVITHGKRFIKTDNQDNFGGDKLLGAEFVVTNDQNQYLALKSANTQADSLTKYTQAEQDYLAAVKANSGEVVTKKAARDAAYEALNMQWQWVADESQAFKFISSTEGKFEVKGLKAGTYYLKETKAPEGYALPSDKIQFTVNRGSWGSGEEVNTTNFQQVKNKKITIPQTGGIGTVVFTVVGLSTMVFAFIAMKKRQAEEA</sequence>
<dbReference type="NCBIfam" id="TIGR04226">
    <property type="entry name" value="RrgB_K2N_iso_D2"/>
    <property type="match status" value="1"/>
</dbReference>
<dbReference type="Gene3D" id="1.20.58.90">
    <property type="match status" value="1"/>
</dbReference>
<evidence type="ECO:0000256" key="3">
    <source>
        <dbReference type="ARBA" id="ARBA00022729"/>
    </source>
</evidence>
<evidence type="ECO:0000313" key="12">
    <source>
        <dbReference type="Proteomes" id="UP000309259"/>
    </source>
</evidence>
<evidence type="ECO:0000256" key="5">
    <source>
        <dbReference type="SAM" id="Phobius"/>
    </source>
</evidence>
<dbReference type="InterPro" id="IPR013783">
    <property type="entry name" value="Ig-like_fold"/>
</dbReference>
<feature type="domain" description="Gram-positive cocci surface proteins LPxTG" evidence="6">
    <location>
        <begin position="634"/>
        <end position="673"/>
    </location>
</feature>
<keyword evidence="4" id="KW-0572">Peptidoglycan-anchor</keyword>
<keyword evidence="3" id="KW-0732">Signal</keyword>
<evidence type="ECO:0000259" key="9">
    <source>
        <dbReference type="Pfam" id="PF16570"/>
    </source>
</evidence>
<evidence type="ECO:0000256" key="2">
    <source>
        <dbReference type="ARBA" id="ARBA00022525"/>
    </source>
</evidence>
<reference evidence="11 12" key="1">
    <citation type="submission" date="2019-04" db="EMBL/GenBank/DDBJ databases">
        <title>Genome analysis of Streptococcus suis strain WUSS327.</title>
        <authorList>
            <person name="Chen H."/>
            <person name="Gao X."/>
            <person name="Wu Z."/>
        </authorList>
    </citation>
    <scope>NUCLEOTIDE SEQUENCE [LARGE SCALE GENOMIC DNA]</scope>
    <source>
        <strain evidence="11 12">WUSS327</strain>
    </source>
</reference>
<protein>
    <submittedName>
        <fullName evidence="11">Isopeptide-forming domain-containing fimbrial protein</fullName>
    </submittedName>
</protein>
<evidence type="ECO:0000259" key="6">
    <source>
        <dbReference type="Pfam" id="PF00746"/>
    </source>
</evidence>
<dbReference type="Pfam" id="PF16570">
    <property type="entry name" value="GramPos_pilinD3"/>
    <property type="match status" value="1"/>
</dbReference>
<feature type="domain" description="SpaA-like prealbumin fold" evidence="10">
    <location>
        <begin position="574"/>
        <end position="618"/>
    </location>
</feature>
<dbReference type="InterPro" id="IPR041033">
    <property type="entry name" value="SpaA_PFL_dom_1"/>
</dbReference>
<keyword evidence="2" id="KW-0964">Secreted</keyword>
<evidence type="ECO:0000256" key="1">
    <source>
        <dbReference type="ARBA" id="ARBA00022512"/>
    </source>
</evidence>
<dbReference type="Gene3D" id="2.60.40.10">
    <property type="entry name" value="Immunoglobulins"/>
    <property type="match status" value="2"/>
</dbReference>
<dbReference type="Pfam" id="PF16555">
    <property type="entry name" value="GramPos_pilinD1"/>
    <property type="match status" value="1"/>
</dbReference>
<dbReference type="AlphaFoldDB" id="A0A4T2GXV3"/>
<evidence type="ECO:0000259" key="8">
    <source>
        <dbReference type="Pfam" id="PF16569"/>
    </source>
</evidence>
<dbReference type="InterPro" id="IPR026466">
    <property type="entry name" value="Fim_isopep_form_D2_dom"/>
</dbReference>
<keyword evidence="5" id="KW-0472">Membrane</keyword>
<dbReference type="InterPro" id="IPR019931">
    <property type="entry name" value="LPXTG_anchor"/>
</dbReference>
<evidence type="ECO:0000313" key="11">
    <source>
        <dbReference type="EMBL" id="TII03644.1"/>
    </source>
</evidence>
<accession>A0A4T2GXV3</accession>
<dbReference type="InterPro" id="IPR032364">
    <property type="entry name" value="GramPos_pilinD1_N"/>
</dbReference>
<comment type="caution">
    <text evidence="11">The sequence shown here is derived from an EMBL/GenBank/DDBJ whole genome shotgun (WGS) entry which is preliminary data.</text>
</comment>
<organism evidence="11 12">
    <name type="scientific">Streptococcus suis</name>
    <dbReference type="NCBI Taxonomy" id="1307"/>
    <lineage>
        <taxon>Bacteria</taxon>
        <taxon>Bacillati</taxon>
        <taxon>Bacillota</taxon>
        <taxon>Bacilli</taxon>
        <taxon>Lactobacillales</taxon>
        <taxon>Streptococcaceae</taxon>
        <taxon>Streptococcus</taxon>
    </lineage>
</organism>
<dbReference type="RefSeq" id="WP_136647613.1">
    <property type="nucleotide sequence ID" value="NZ_JAIMDZ010000004.1"/>
</dbReference>
<name>A0A4T2GXV3_STRSU</name>
<dbReference type="Gene3D" id="2.60.40.1140">
    <property type="entry name" value="Collagen-binding surface protein Cna, B-type domain"/>
    <property type="match status" value="1"/>
</dbReference>
<evidence type="ECO:0000259" key="7">
    <source>
        <dbReference type="Pfam" id="PF16555"/>
    </source>
</evidence>
<keyword evidence="5" id="KW-1133">Transmembrane helix</keyword>
<dbReference type="InterPro" id="IPR048052">
    <property type="entry name" value="FM1-like"/>
</dbReference>
<feature type="domain" description="Gram-positive pilin backbone subunit 3 Cna-B-like" evidence="9">
    <location>
        <begin position="415"/>
        <end position="505"/>
    </location>
</feature>
<feature type="domain" description="Gram-positive pilin backbone subunit 2 Cna-B-like" evidence="8">
    <location>
        <begin position="239"/>
        <end position="355"/>
    </location>
</feature>
<keyword evidence="5" id="KW-0812">Transmembrane</keyword>
<dbReference type="Gene3D" id="2.60.40.740">
    <property type="match status" value="1"/>
</dbReference>
<dbReference type="Pfam" id="PF16569">
    <property type="entry name" value="GramPos_pilinBB"/>
    <property type="match status" value="1"/>
</dbReference>
<dbReference type="NCBIfam" id="TIGR01167">
    <property type="entry name" value="LPXTG_anchor"/>
    <property type="match status" value="1"/>
</dbReference>
<gene>
    <name evidence="11" type="ORF">FAJ35_01605</name>
</gene>
<dbReference type="Pfam" id="PF17802">
    <property type="entry name" value="SpaA"/>
    <property type="match status" value="1"/>
</dbReference>
<dbReference type="InterPro" id="IPR032334">
    <property type="entry name" value="GramPos_pilinBB"/>
</dbReference>
<feature type="transmembrane region" description="Helical" evidence="5">
    <location>
        <begin position="646"/>
        <end position="668"/>
    </location>
</feature>
<evidence type="ECO:0000256" key="4">
    <source>
        <dbReference type="ARBA" id="ARBA00023088"/>
    </source>
</evidence>
<feature type="domain" description="Gram-positive pilin subunit D1 N-terminal" evidence="7">
    <location>
        <begin position="36"/>
        <end position="217"/>
    </location>
</feature>
<evidence type="ECO:0000259" key="10">
    <source>
        <dbReference type="Pfam" id="PF17802"/>
    </source>
</evidence>
<dbReference type="InterPro" id="IPR032332">
    <property type="entry name" value="GramPos_pilinD3"/>
</dbReference>